<sequence length="93" mass="10059">MPSTTAPPDRPSVTIPTGTFRGKILDDPNHPVPIEAWLGIATPSHPCSDLRFARPCPSPPAPRPSTPSPTDPRPRPSSSSRCRACRRRRAKTA</sequence>
<reference evidence="2 3" key="2">
    <citation type="journal article" date="2021" name="Curr. Genet.">
        <title>Genetic response to nitrogen starvation in the aggressive Eucalyptus foliar pathogen Teratosphaeria destructans.</title>
        <authorList>
            <person name="Havenga M."/>
            <person name="Wingfield B.D."/>
            <person name="Wingfield M.J."/>
            <person name="Dreyer L.L."/>
            <person name="Roets F."/>
            <person name="Aylward J."/>
        </authorList>
    </citation>
    <scope>NUCLEOTIDE SEQUENCE [LARGE SCALE GENOMIC DNA]</scope>
    <source>
        <strain evidence="2">CMW44962</strain>
    </source>
</reference>
<evidence type="ECO:0000313" key="3">
    <source>
        <dbReference type="Proteomes" id="UP001138500"/>
    </source>
</evidence>
<accession>A0A9W7VY50</accession>
<evidence type="ECO:0000313" key="2">
    <source>
        <dbReference type="EMBL" id="KAH9810305.1"/>
    </source>
</evidence>
<protein>
    <submittedName>
        <fullName evidence="2">Triacylglycerol lipase like protein</fullName>
    </submittedName>
</protein>
<evidence type="ECO:0000256" key="1">
    <source>
        <dbReference type="SAM" id="MobiDB-lite"/>
    </source>
</evidence>
<dbReference type="EMBL" id="RIBY02002528">
    <property type="protein sequence ID" value="KAH9810305.1"/>
    <property type="molecule type" value="Genomic_DNA"/>
</dbReference>
<comment type="caution">
    <text evidence="2">The sequence shown here is derived from an EMBL/GenBank/DDBJ whole genome shotgun (WGS) entry which is preliminary data.</text>
</comment>
<feature type="compositionally biased region" description="Basic residues" evidence="1">
    <location>
        <begin position="83"/>
        <end position="93"/>
    </location>
</feature>
<feature type="region of interest" description="Disordered" evidence="1">
    <location>
        <begin position="1"/>
        <end position="28"/>
    </location>
</feature>
<dbReference type="AlphaFoldDB" id="A0A9W7VY50"/>
<dbReference type="Proteomes" id="UP001138500">
    <property type="component" value="Unassembled WGS sequence"/>
</dbReference>
<name>A0A9W7VY50_9PEZI</name>
<keyword evidence="3" id="KW-1185">Reference proteome</keyword>
<proteinExistence type="predicted"/>
<organism evidence="2 3">
    <name type="scientific">Teratosphaeria destructans</name>
    <dbReference type="NCBI Taxonomy" id="418781"/>
    <lineage>
        <taxon>Eukaryota</taxon>
        <taxon>Fungi</taxon>
        <taxon>Dikarya</taxon>
        <taxon>Ascomycota</taxon>
        <taxon>Pezizomycotina</taxon>
        <taxon>Dothideomycetes</taxon>
        <taxon>Dothideomycetidae</taxon>
        <taxon>Mycosphaerellales</taxon>
        <taxon>Teratosphaeriaceae</taxon>
        <taxon>Teratosphaeria</taxon>
    </lineage>
</organism>
<reference evidence="2 3" key="1">
    <citation type="journal article" date="2018" name="IMA Fungus">
        <title>IMA Genome-F 10: Nine draft genome sequences of Claviceps purpurea s.lat., including C. arundinis, C. humidiphila, and C. cf. spartinae, pseudomolecules for the pitch canker pathogen Fusarium circinatum, draft genome of Davidsoniella eucalypti, Grosmannia galeiformis, Quambalaria eucalypti, and Teratosphaeria destructans.</title>
        <authorList>
            <person name="Wingfield B.D."/>
            <person name="Liu M."/>
            <person name="Nguyen H.D."/>
            <person name="Lane F.A."/>
            <person name="Morgan S.W."/>
            <person name="De Vos L."/>
            <person name="Wilken P.M."/>
            <person name="Duong T.A."/>
            <person name="Aylward J."/>
            <person name="Coetzee M.P."/>
            <person name="Dadej K."/>
            <person name="De Beer Z.W."/>
            <person name="Findlay W."/>
            <person name="Havenga M."/>
            <person name="Kolarik M."/>
            <person name="Menzies J.G."/>
            <person name="Naidoo K."/>
            <person name="Pochopski O."/>
            <person name="Shoukouhi P."/>
            <person name="Santana Q.C."/>
            <person name="Seifert K.A."/>
            <person name="Soal N."/>
            <person name="Steenkamp E.T."/>
            <person name="Tatham C.T."/>
            <person name="van der Nest M.A."/>
            <person name="Wingfield M.J."/>
        </authorList>
    </citation>
    <scope>NUCLEOTIDE SEQUENCE [LARGE SCALE GENOMIC DNA]</scope>
    <source>
        <strain evidence="2">CMW44962</strain>
    </source>
</reference>
<gene>
    <name evidence="2" type="ORF">Tdes44962_MAKER10424</name>
</gene>
<feature type="region of interest" description="Disordered" evidence="1">
    <location>
        <begin position="48"/>
        <end position="93"/>
    </location>
</feature>
<feature type="compositionally biased region" description="Pro residues" evidence="1">
    <location>
        <begin position="56"/>
        <end position="71"/>
    </location>
</feature>